<sequence length="53" mass="6392">MTKIEYDKDLFELFSKLLDNEIEKMLLEKLMGGVDFEKIIQEYLFDLEKSEND</sequence>
<gene>
    <name evidence="1" type="ORF">CFX1CAM_1653</name>
</gene>
<dbReference type="EMBL" id="LT859958">
    <property type="protein sequence ID" value="SMX54718.1"/>
    <property type="molecule type" value="Genomic_DNA"/>
</dbReference>
<protein>
    <submittedName>
        <fullName evidence="1">Uncharacterized protein</fullName>
    </submittedName>
</protein>
<dbReference type="KEGG" id="abat:CFX1CAM_1653"/>
<keyword evidence="2" id="KW-1185">Reference proteome</keyword>
<dbReference type="Proteomes" id="UP000195514">
    <property type="component" value="Chromosome I"/>
</dbReference>
<name>A0A1Y6K761_9CHLR</name>
<reference evidence="2" key="1">
    <citation type="submission" date="2017-05" db="EMBL/GenBank/DDBJ databases">
        <authorList>
            <person name="Kirkegaard R."/>
            <person name="Mcilroy J S."/>
        </authorList>
    </citation>
    <scope>NUCLEOTIDE SEQUENCE [LARGE SCALE GENOMIC DNA]</scope>
</reference>
<dbReference type="AlphaFoldDB" id="A0A1Y6K761"/>
<proteinExistence type="predicted"/>
<dbReference type="RefSeq" id="WP_157891800.1">
    <property type="nucleotide sequence ID" value="NZ_LT859958.1"/>
</dbReference>
<organism evidence="1 2">
    <name type="scientific">Candidatus Brevifilum fermentans</name>
    <dbReference type="NCBI Taxonomy" id="1986204"/>
    <lineage>
        <taxon>Bacteria</taxon>
        <taxon>Bacillati</taxon>
        <taxon>Chloroflexota</taxon>
        <taxon>Anaerolineae</taxon>
        <taxon>Anaerolineales</taxon>
        <taxon>Anaerolineaceae</taxon>
        <taxon>Candidatus Brevifilum</taxon>
    </lineage>
</organism>
<evidence type="ECO:0000313" key="2">
    <source>
        <dbReference type="Proteomes" id="UP000195514"/>
    </source>
</evidence>
<accession>A0A1Y6K761</accession>
<evidence type="ECO:0000313" key="1">
    <source>
        <dbReference type="EMBL" id="SMX54718.1"/>
    </source>
</evidence>